<organism evidence="1 2">
    <name type="scientific">Claviceps pusilla</name>
    <dbReference type="NCBI Taxonomy" id="123648"/>
    <lineage>
        <taxon>Eukaryota</taxon>
        <taxon>Fungi</taxon>
        <taxon>Dikarya</taxon>
        <taxon>Ascomycota</taxon>
        <taxon>Pezizomycotina</taxon>
        <taxon>Sordariomycetes</taxon>
        <taxon>Hypocreomycetidae</taxon>
        <taxon>Hypocreales</taxon>
        <taxon>Clavicipitaceae</taxon>
        <taxon>Claviceps</taxon>
    </lineage>
</organism>
<dbReference type="EMBL" id="SRPW01001725">
    <property type="protein sequence ID" value="KAG5999357.1"/>
    <property type="molecule type" value="Genomic_DNA"/>
</dbReference>
<evidence type="ECO:0000313" key="1">
    <source>
        <dbReference type="EMBL" id="KAG5999357.1"/>
    </source>
</evidence>
<protein>
    <submittedName>
        <fullName evidence="1">Uncharacterized protein</fullName>
    </submittedName>
</protein>
<proteinExistence type="predicted"/>
<reference evidence="1" key="1">
    <citation type="journal article" date="2020" name="bioRxiv">
        <title>Whole genome comparisons of ergot fungi reveals the divergence and evolution of species within the genus Claviceps are the result of varying mechanisms driving genome evolution and host range expansion.</title>
        <authorList>
            <person name="Wyka S.A."/>
            <person name="Mondo S.J."/>
            <person name="Liu M."/>
            <person name="Dettman J."/>
            <person name="Nalam V."/>
            <person name="Broders K.D."/>
        </authorList>
    </citation>
    <scope>NUCLEOTIDE SEQUENCE</scope>
    <source>
        <strain evidence="1">CCC 602</strain>
    </source>
</reference>
<keyword evidence="2" id="KW-1185">Reference proteome</keyword>
<dbReference type="AlphaFoldDB" id="A0A9P7SYL4"/>
<gene>
    <name evidence="1" type="ORF">E4U43_002107</name>
</gene>
<sequence length="175" mass="18109">MHPSANAHGPFALNGKTPSSSVITATAFAAAAGSDATRQHHSKTAKAEKRLQEGKGSSCCCTSRLNILKPGTLPGSMESSNPPIQFGRPGPGGPSTPGRDLLAVFNDVSVPARSRLPATFGSFGCNLLSASLFRPAWVQSTLHPWGGRLLLGEAQQPAAGLITLDWTGRAPKGQV</sequence>
<dbReference type="Proteomes" id="UP000748025">
    <property type="component" value="Unassembled WGS sequence"/>
</dbReference>
<name>A0A9P7SYL4_9HYPO</name>
<accession>A0A9P7SYL4</accession>
<evidence type="ECO:0000313" key="2">
    <source>
        <dbReference type="Proteomes" id="UP000748025"/>
    </source>
</evidence>
<comment type="caution">
    <text evidence="1">The sequence shown here is derived from an EMBL/GenBank/DDBJ whole genome shotgun (WGS) entry which is preliminary data.</text>
</comment>